<keyword evidence="4" id="KW-1015">Disulfide bond</keyword>
<dbReference type="InterPro" id="IPR036383">
    <property type="entry name" value="TSP1_rpt_sf"/>
</dbReference>
<dbReference type="PANTHER" id="PTHR45742">
    <property type="entry name" value="COMPLEMENT COMPONENT C6"/>
    <property type="match status" value="1"/>
</dbReference>
<name>A0A8T0BMS9_SILME</name>
<evidence type="ECO:0000256" key="3">
    <source>
        <dbReference type="ARBA" id="ARBA00022852"/>
    </source>
</evidence>
<organism evidence="5 6">
    <name type="scientific">Silurus meridionalis</name>
    <name type="common">Southern catfish</name>
    <name type="synonym">Silurus soldatovi meridionalis</name>
    <dbReference type="NCBI Taxonomy" id="175797"/>
    <lineage>
        <taxon>Eukaryota</taxon>
        <taxon>Metazoa</taxon>
        <taxon>Chordata</taxon>
        <taxon>Craniata</taxon>
        <taxon>Vertebrata</taxon>
        <taxon>Euteleostomi</taxon>
        <taxon>Actinopterygii</taxon>
        <taxon>Neopterygii</taxon>
        <taxon>Teleostei</taxon>
        <taxon>Ostariophysi</taxon>
        <taxon>Siluriformes</taxon>
        <taxon>Siluridae</taxon>
        <taxon>Silurus</taxon>
    </lineage>
</organism>
<gene>
    <name evidence="5" type="ORF">HF521_020000</name>
</gene>
<dbReference type="EMBL" id="JABFDY010000006">
    <property type="protein sequence ID" value="KAF7706746.1"/>
    <property type="molecule type" value="Genomic_DNA"/>
</dbReference>
<evidence type="ECO:0000256" key="2">
    <source>
        <dbReference type="ARBA" id="ARBA00022525"/>
    </source>
</evidence>
<evidence type="ECO:0000313" key="5">
    <source>
        <dbReference type="EMBL" id="KAF7706746.1"/>
    </source>
</evidence>
<keyword evidence="2" id="KW-0964">Secreted</keyword>
<dbReference type="PANTHER" id="PTHR45742:SF5">
    <property type="entry name" value="COMPLEMENT COMPONENT C8 BETA CHAIN"/>
    <property type="match status" value="1"/>
</dbReference>
<proteinExistence type="predicted"/>
<dbReference type="GO" id="GO:0006956">
    <property type="term" value="P:complement activation"/>
    <property type="evidence" value="ECO:0007669"/>
    <property type="project" value="TreeGrafter"/>
</dbReference>
<keyword evidence="3" id="KW-0204">Cytolysis</keyword>
<comment type="subcellular location">
    <subcellularLocation>
        <location evidence="1">Secreted</location>
    </subcellularLocation>
</comment>
<evidence type="ECO:0000313" key="6">
    <source>
        <dbReference type="Proteomes" id="UP000606274"/>
    </source>
</evidence>
<dbReference type="InterPro" id="IPR000884">
    <property type="entry name" value="TSP1_rpt"/>
</dbReference>
<dbReference type="AlphaFoldDB" id="A0A8T0BMS9"/>
<dbReference type="Gene3D" id="2.20.100.10">
    <property type="entry name" value="Thrombospondin type-1 (TSP1) repeat"/>
    <property type="match status" value="1"/>
</dbReference>
<dbReference type="GO" id="GO:0031640">
    <property type="term" value="P:killing of cells of another organism"/>
    <property type="evidence" value="ECO:0007669"/>
    <property type="project" value="UniProtKB-KW"/>
</dbReference>
<dbReference type="Proteomes" id="UP000606274">
    <property type="component" value="Unassembled WGS sequence"/>
</dbReference>
<sequence length="231" mass="25944">MLSPDKSRISPGILFNFVFRLLPSALTTMICLPSIQRSFGAAALQALILGVVVVVCSSQGRPPLNPVDCSLSEWTQWTRCDPCLKKRFRSATLLQPSQFGGEPCNEVGQEEEPSGKLEGLVLDNRYYAGGCVPYFINDVRYRKPYNVQQYSLETKGSHTYKMESHDSYEEYSRHTAKSTFSRTTFSFNLAVPGLFEVGINVDSSKYRRNVQKIRNYAGKKTVSFMHTPGLS</sequence>
<protein>
    <submittedName>
        <fullName evidence="5">Uncharacterized protein</fullName>
    </submittedName>
</protein>
<dbReference type="GO" id="GO:0005579">
    <property type="term" value="C:membrane attack complex"/>
    <property type="evidence" value="ECO:0007669"/>
    <property type="project" value="TreeGrafter"/>
</dbReference>
<accession>A0A8T0BMS9</accession>
<keyword evidence="6" id="KW-1185">Reference proteome</keyword>
<evidence type="ECO:0000256" key="4">
    <source>
        <dbReference type="ARBA" id="ARBA00023157"/>
    </source>
</evidence>
<dbReference type="GO" id="GO:0005576">
    <property type="term" value="C:extracellular region"/>
    <property type="evidence" value="ECO:0007669"/>
    <property type="project" value="UniProtKB-SubCell"/>
</dbReference>
<dbReference type="SUPFAM" id="SSF82895">
    <property type="entry name" value="TSP-1 type 1 repeat"/>
    <property type="match status" value="1"/>
</dbReference>
<evidence type="ECO:0000256" key="1">
    <source>
        <dbReference type="ARBA" id="ARBA00004613"/>
    </source>
</evidence>
<reference evidence="5" key="1">
    <citation type="submission" date="2020-08" db="EMBL/GenBank/DDBJ databases">
        <title>Chromosome-level assembly of Southern catfish (Silurus meridionalis) provides insights into visual adaptation to the nocturnal and benthic lifestyles.</title>
        <authorList>
            <person name="Zhang Y."/>
            <person name="Wang D."/>
            <person name="Peng Z."/>
        </authorList>
    </citation>
    <scope>NUCLEOTIDE SEQUENCE</scope>
    <source>
        <strain evidence="5">SWU-2019-XX</strain>
        <tissue evidence="5">Muscle</tissue>
    </source>
</reference>
<dbReference type="PROSITE" id="PS50092">
    <property type="entry name" value="TSP1"/>
    <property type="match status" value="1"/>
</dbReference>
<comment type="caution">
    <text evidence="5">The sequence shown here is derived from an EMBL/GenBank/DDBJ whole genome shotgun (WGS) entry which is preliminary data.</text>
</comment>